<gene>
    <name evidence="2" type="ORF">ScoT_25720</name>
</gene>
<dbReference type="Proteomes" id="UP001051844">
    <property type="component" value="Unassembled WGS sequence"/>
</dbReference>
<proteinExistence type="predicted"/>
<feature type="region of interest" description="Disordered" evidence="1">
    <location>
        <begin position="1"/>
        <end position="76"/>
    </location>
</feature>
<comment type="caution">
    <text evidence="2">The sequence shown here is derived from an EMBL/GenBank/DDBJ whole genome shotgun (WGS) entry which is preliminary data.</text>
</comment>
<evidence type="ECO:0000313" key="2">
    <source>
        <dbReference type="EMBL" id="GHI46398.1"/>
    </source>
</evidence>
<protein>
    <submittedName>
        <fullName evidence="2">Uncharacterized protein</fullName>
    </submittedName>
</protein>
<name>A0AA37FF45_9ACTN</name>
<organism evidence="2 3">
    <name type="scientific">Streptomyces albidoflavus</name>
    <dbReference type="NCBI Taxonomy" id="1886"/>
    <lineage>
        <taxon>Bacteria</taxon>
        <taxon>Bacillati</taxon>
        <taxon>Actinomycetota</taxon>
        <taxon>Actinomycetes</taxon>
        <taxon>Kitasatosporales</taxon>
        <taxon>Streptomycetaceae</taxon>
        <taxon>Streptomyces</taxon>
        <taxon>Streptomyces albidoflavus group</taxon>
    </lineage>
</organism>
<evidence type="ECO:0000256" key="1">
    <source>
        <dbReference type="SAM" id="MobiDB-lite"/>
    </source>
</evidence>
<accession>A0AA37FF45</accession>
<dbReference type="AlphaFoldDB" id="A0AA37FF45"/>
<sequence>MAEYRPSLAGLAGSGRSPGAISAITPSRAPPPVPSAPAGARRLRGVRGLPGGVRGLPPTHYHQHVPRVSTLPQRGV</sequence>
<reference evidence="2" key="1">
    <citation type="submission" date="2022-09" db="EMBL/GenBank/DDBJ databases">
        <title>Whole genome shotgun sequence of Streptomyces albidoflavus NBRC 12854.</title>
        <authorList>
            <person name="Komaki H."/>
            <person name="Tamura T."/>
        </authorList>
    </citation>
    <scope>NUCLEOTIDE SEQUENCE</scope>
    <source>
        <strain evidence="2">NBRC 12854</strain>
    </source>
</reference>
<evidence type="ECO:0000313" key="3">
    <source>
        <dbReference type="Proteomes" id="UP001051844"/>
    </source>
</evidence>
<dbReference type="EMBL" id="BNDZ01000005">
    <property type="protein sequence ID" value="GHI46398.1"/>
    <property type="molecule type" value="Genomic_DNA"/>
</dbReference>